<gene>
    <name evidence="1" type="ORF">CDL15_Pgr020797</name>
</gene>
<accession>A0A218XV58</accession>
<protein>
    <submittedName>
        <fullName evidence="1">Uncharacterized protein</fullName>
    </submittedName>
</protein>
<reference evidence="2" key="1">
    <citation type="journal article" date="2017" name="Plant J.">
        <title>The pomegranate (Punica granatum L.) genome and the genomics of punicalagin biosynthesis.</title>
        <authorList>
            <person name="Qin G."/>
            <person name="Xu C."/>
            <person name="Ming R."/>
            <person name="Tang H."/>
            <person name="Guyot R."/>
            <person name="Kramer E.M."/>
            <person name="Hu Y."/>
            <person name="Yi X."/>
            <person name="Qi Y."/>
            <person name="Xu X."/>
            <person name="Gao Z."/>
            <person name="Pan H."/>
            <person name="Jian J."/>
            <person name="Tian Y."/>
            <person name="Yue Z."/>
            <person name="Xu Y."/>
        </authorList>
    </citation>
    <scope>NUCLEOTIDE SEQUENCE [LARGE SCALE GENOMIC DNA]</scope>
    <source>
        <strain evidence="2">cv. Dabenzi</strain>
    </source>
</reference>
<sequence>MIIDGKFEYCTWIIDRDRKLSLFQEHIVPGIEEEETGVVNVEASPCKSQ</sequence>
<proteinExistence type="predicted"/>
<evidence type="ECO:0000313" key="1">
    <source>
        <dbReference type="EMBL" id="OWM88843.1"/>
    </source>
</evidence>
<evidence type="ECO:0000313" key="2">
    <source>
        <dbReference type="Proteomes" id="UP000197138"/>
    </source>
</evidence>
<dbReference type="AlphaFoldDB" id="A0A218XV58"/>
<dbReference type="EMBL" id="MTKT01000785">
    <property type="protein sequence ID" value="OWM88843.1"/>
    <property type="molecule type" value="Genomic_DNA"/>
</dbReference>
<comment type="caution">
    <text evidence="1">The sequence shown here is derived from an EMBL/GenBank/DDBJ whole genome shotgun (WGS) entry which is preliminary data.</text>
</comment>
<dbReference type="Proteomes" id="UP000197138">
    <property type="component" value="Unassembled WGS sequence"/>
</dbReference>
<name>A0A218XV58_PUNGR</name>
<organism evidence="1 2">
    <name type="scientific">Punica granatum</name>
    <name type="common">Pomegranate</name>
    <dbReference type="NCBI Taxonomy" id="22663"/>
    <lineage>
        <taxon>Eukaryota</taxon>
        <taxon>Viridiplantae</taxon>
        <taxon>Streptophyta</taxon>
        <taxon>Embryophyta</taxon>
        <taxon>Tracheophyta</taxon>
        <taxon>Spermatophyta</taxon>
        <taxon>Magnoliopsida</taxon>
        <taxon>eudicotyledons</taxon>
        <taxon>Gunneridae</taxon>
        <taxon>Pentapetalae</taxon>
        <taxon>rosids</taxon>
        <taxon>malvids</taxon>
        <taxon>Myrtales</taxon>
        <taxon>Lythraceae</taxon>
        <taxon>Punica</taxon>
    </lineage>
</organism>